<protein>
    <submittedName>
        <fullName evidence="1">Uncharacterized protein</fullName>
    </submittedName>
</protein>
<sequence length="527" mass="54624">MLQGGVVKGDGQVRGRCGVGDALLEFGAALDRDAVAVARHGHAQGGFQTVLRGATGHLQLVAIVPDGGCADAVDEGALLGDAVLLRFDALPALLTAVAGDGVPLEAAEGCAACTQGRERFAVAFGRLAAQPIGPRLAPALLVDGLPFFAVLLVDLVDFVLQRPAGKGVERLPAQSRATHQFDGGPLQAPAALGGFDQAAFAVTSLCPLDRARSTVALLLGSVPGVKLDRVGARSDRARLVLPGRLVGLGRQPLGRWLEAAEAGFQLGPGQFAGDGARLDHRAGRVADHQTVAPLADFEAVVTQNLLHLGPASRAVDLFQTFALDPAKQAFDARVPLHVVGPVLGPALLCLVVVALQPVFAFQLLAELTQRLVVAIRVVNRVAGRVNLVDGDVQVQVVGVVVHGTDALMLAVAQSVADSPLDRLQGCRVGLLAGAKADDQVIGLVGLGAPVLRLGIEHFEDRRIGPLGVAVSDRDASHPLALLLLIDEVLHQAGEVTLPDRLHGDVLGDHRAPLEISAAKVFIGRILV</sequence>
<reference evidence="1 2" key="1">
    <citation type="submission" date="2019-04" db="EMBL/GenBank/DDBJ databases">
        <title>A novel phosphate-accumulating bacterium identified in bioreactor for phosphate removal from wastewater.</title>
        <authorList>
            <person name="Kotlyarov R.Y."/>
            <person name="Beletsky A.V."/>
            <person name="Kallistova A.Y."/>
            <person name="Dorofeev A.G."/>
            <person name="Nikolaev Y.Y."/>
            <person name="Pimenov N.V."/>
            <person name="Ravin N.V."/>
            <person name="Mardanov A.V."/>
        </authorList>
    </citation>
    <scope>NUCLEOTIDE SEQUENCE [LARGE SCALE GENOMIC DNA]</scope>
    <source>
        <strain evidence="1 2">Bin19</strain>
    </source>
</reference>
<dbReference type="Proteomes" id="UP000306324">
    <property type="component" value="Unassembled WGS sequence"/>
</dbReference>
<proteinExistence type="predicted"/>
<keyword evidence="2" id="KW-1185">Reference proteome</keyword>
<accession>A0A5S4EH33</accession>
<comment type="caution">
    <text evidence="1">The sequence shown here is derived from an EMBL/GenBank/DDBJ whole genome shotgun (WGS) entry which is preliminary data.</text>
</comment>
<dbReference type="AlphaFoldDB" id="A0A5S4EH33"/>
<dbReference type="EMBL" id="SWAD01000191">
    <property type="protein sequence ID" value="TMQ74539.1"/>
    <property type="molecule type" value="Genomic_DNA"/>
</dbReference>
<name>A0A5S4EH33_9PROT</name>
<organism evidence="1 2">
    <name type="scientific">Candidatus Accumulibacter phosphatis</name>
    <dbReference type="NCBI Taxonomy" id="327160"/>
    <lineage>
        <taxon>Bacteria</taxon>
        <taxon>Pseudomonadati</taxon>
        <taxon>Pseudomonadota</taxon>
        <taxon>Betaproteobacteria</taxon>
        <taxon>Candidatus Accumulibacter</taxon>
    </lineage>
</organism>
<evidence type="ECO:0000313" key="1">
    <source>
        <dbReference type="EMBL" id="TMQ74539.1"/>
    </source>
</evidence>
<gene>
    <name evidence="1" type="ORF">ACCUM_0002</name>
</gene>
<evidence type="ECO:0000313" key="2">
    <source>
        <dbReference type="Proteomes" id="UP000306324"/>
    </source>
</evidence>